<dbReference type="PROSITE" id="PS00078">
    <property type="entry name" value="COX2"/>
    <property type="match status" value="1"/>
</dbReference>
<evidence type="ECO:0000256" key="7">
    <source>
        <dbReference type="ARBA" id="ARBA00023136"/>
    </source>
</evidence>
<keyword evidence="6" id="KW-0186">Copper</keyword>
<sequence>MENALGIWGPQATLMVITASFTILGMVMLILAMFMGRRWKPSYMFEFAFIGLMIGLVFYADWSSVNTYTAYQQDLNSEERRIAGNYTGEGEAAFDRVITVIAFQWGFAFINEENEIARNAAVVAPGEKVLFKIVSNDVIHGFNIPVAQITAEIDPDEKREMWIRAPDEPGKYLIQCVNYCGVGHTQMKAWLVVQADMSEAEMQNMGENSNDNA</sequence>
<dbReference type="InterPro" id="IPR045187">
    <property type="entry name" value="CcO_II"/>
</dbReference>
<dbReference type="SUPFAM" id="SSF49503">
    <property type="entry name" value="Cupredoxins"/>
    <property type="match status" value="1"/>
</dbReference>
<feature type="transmembrane region" description="Helical" evidence="8">
    <location>
        <begin position="12"/>
        <end position="36"/>
    </location>
</feature>
<evidence type="ECO:0000256" key="5">
    <source>
        <dbReference type="ARBA" id="ARBA00022982"/>
    </source>
</evidence>
<feature type="transmembrane region" description="Helical" evidence="8">
    <location>
        <begin position="43"/>
        <end position="62"/>
    </location>
</feature>
<dbReference type="Gene3D" id="2.60.40.420">
    <property type="entry name" value="Cupredoxins - blue copper proteins"/>
    <property type="match status" value="1"/>
</dbReference>
<keyword evidence="4" id="KW-0479">Metal-binding</keyword>
<dbReference type="InterPro" id="IPR002429">
    <property type="entry name" value="CcO_II-like_C"/>
</dbReference>
<proteinExistence type="inferred from homology"/>
<keyword evidence="3" id="KW-0813">Transport</keyword>
<keyword evidence="5" id="KW-0249">Electron transport</keyword>
<dbReference type="GO" id="GO:0004129">
    <property type="term" value="F:cytochrome-c oxidase activity"/>
    <property type="evidence" value="ECO:0007669"/>
    <property type="project" value="InterPro"/>
</dbReference>
<evidence type="ECO:0000256" key="2">
    <source>
        <dbReference type="ARBA" id="ARBA00007866"/>
    </source>
</evidence>
<dbReference type="PANTHER" id="PTHR22888">
    <property type="entry name" value="CYTOCHROME C OXIDASE, SUBUNIT II"/>
    <property type="match status" value="1"/>
</dbReference>
<dbReference type="GO" id="GO:0042773">
    <property type="term" value="P:ATP synthesis coupled electron transport"/>
    <property type="evidence" value="ECO:0007669"/>
    <property type="project" value="TreeGrafter"/>
</dbReference>
<evidence type="ECO:0000256" key="3">
    <source>
        <dbReference type="ARBA" id="ARBA00022448"/>
    </source>
</evidence>
<dbReference type="AlphaFoldDB" id="A0A3B0TWC5"/>
<keyword evidence="7 8" id="KW-0472">Membrane</keyword>
<dbReference type="EMBL" id="UOEQ01000433">
    <property type="protein sequence ID" value="VAW22855.1"/>
    <property type="molecule type" value="Genomic_DNA"/>
</dbReference>
<feature type="domain" description="Cytochrome oxidase subunit II copper A binding" evidence="9">
    <location>
        <begin position="93"/>
        <end position="208"/>
    </location>
</feature>
<reference evidence="10" key="1">
    <citation type="submission" date="2018-06" db="EMBL/GenBank/DDBJ databases">
        <authorList>
            <person name="Zhirakovskaya E."/>
        </authorList>
    </citation>
    <scope>NUCLEOTIDE SEQUENCE</scope>
</reference>
<dbReference type="GO" id="GO:0016020">
    <property type="term" value="C:membrane"/>
    <property type="evidence" value="ECO:0007669"/>
    <property type="project" value="UniProtKB-SubCell"/>
</dbReference>
<accession>A0A3B0TWC5</accession>
<protein>
    <recommendedName>
        <fullName evidence="9">Cytochrome oxidase subunit II copper A binding domain-containing protein</fullName>
    </recommendedName>
</protein>
<evidence type="ECO:0000256" key="1">
    <source>
        <dbReference type="ARBA" id="ARBA00004370"/>
    </source>
</evidence>
<dbReference type="GO" id="GO:0005507">
    <property type="term" value="F:copper ion binding"/>
    <property type="evidence" value="ECO:0007669"/>
    <property type="project" value="InterPro"/>
</dbReference>
<comment type="similarity">
    <text evidence="2">Belongs to the cytochrome c oxidase subunit 2 family.</text>
</comment>
<dbReference type="PROSITE" id="PS50857">
    <property type="entry name" value="COX2_CUA"/>
    <property type="match status" value="1"/>
</dbReference>
<comment type="subcellular location">
    <subcellularLocation>
        <location evidence="1">Membrane</location>
    </subcellularLocation>
</comment>
<keyword evidence="8" id="KW-0812">Transmembrane</keyword>
<name>A0A3B0TWC5_9ZZZZ</name>
<gene>
    <name evidence="10" type="ORF">MNBD_ALPHA11-809</name>
</gene>
<evidence type="ECO:0000256" key="4">
    <source>
        <dbReference type="ARBA" id="ARBA00022723"/>
    </source>
</evidence>
<organism evidence="10">
    <name type="scientific">hydrothermal vent metagenome</name>
    <dbReference type="NCBI Taxonomy" id="652676"/>
    <lineage>
        <taxon>unclassified sequences</taxon>
        <taxon>metagenomes</taxon>
        <taxon>ecological metagenomes</taxon>
    </lineage>
</organism>
<evidence type="ECO:0000256" key="8">
    <source>
        <dbReference type="SAM" id="Phobius"/>
    </source>
</evidence>
<evidence type="ECO:0000256" key="6">
    <source>
        <dbReference type="ARBA" id="ARBA00023008"/>
    </source>
</evidence>
<dbReference type="InterPro" id="IPR008972">
    <property type="entry name" value="Cupredoxin"/>
</dbReference>
<dbReference type="PANTHER" id="PTHR22888:SF9">
    <property type="entry name" value="CYTOCHROME C OXIDASE SUBUNIT 2"/>
    <property type="match status" value="1"/>
</dbReference>
<dbReference type="Pfam" id="PF00116">
    <property type="entry name" value="COX2"/>
    <property type="match status" value="1"/>
</dbReference>
<evidence type="ECO:0000259" key="9">
    <source>
        <dbReference type="PROSITE" id="PS50857"/>
    </source>
</evidence>
<evidence type="ECO:0000313" key="10">
    <source>
        <dbReference type="EMBL" id="VAW22855.1"/>
    </source>
</evidence>
<keyword evidence="8" id="KW-1133">Transmembrane helix</keyword>
<dbReference type="InterPro" id="IPR001505">
    <property type="entry name" value="Copper_CuA"/>
</dbReference>